<dbReference type="Pfam" id="PF00849">
    <property type="entry name" value="PseudoU_synth_2"/>
    <property type="match status" value="1"/>
</dbReference>
<evidence type="ECO:0000313" key="17">
    <source>
        <dbReference type="EMBL" id="AKH21169.1"/>
    </source>
</evidence>
<dbReference type="EC" id="5.4.99.28" evidence="8"/>
<dbReference type="PATRIC" id="fig|1543721.4.peg.2750"/>
<dbReference type="GO" id="GO:0160142">
    <property type="term" value="F:23S rRNA pseudouridine(746) synthase activity"/>
    <property type="evidence" value="ECO:0007669"/>
    <property type="project" value="UniProtKB-EC"/>
</dbReference>
<dbReference type="InterPro" id="IPR006145">
    <property type="entry name" value="PsdUridine_synth_RsuA/RluA"/>
</dbReference>
<dbReference type="EC" id="5.4.99.29" evidence="9"/>
<dbReference type="Proteomes" id="UP000034410">
    <property type="component" value="Chromosome"/>
</dbReference>
<dbReference type="Gene3D" id="3.30.2350.10">
    <property type="entry name" value="Pseudouridine synthase"/>
    <property type="match status" value="1"/>
</dbReference>
<dbReference type="KEGG" id="seds:AAY24_13285"/>
<evidence type="ECO:0000256" key="7">
    <source>
        <dbReference type="ARBA" id="ARBA00037305"/>
    </source>
</evidence>
<dbReference type="InterPro" id="IPR020103">
    <property type="entry name" value="PsdUridine_synth_cat_dom_sf"/>
</dbReference>
<dbReference type="PANTHER" id="PTHR21600:SF91">
    <property type="entry name" value="DUAL-SPECIFICITY RNA PSEUDOURIDINE SYNTHASE RLUA"/>
    <property type="match status" value="1"/>
</dbReference>
<evidence type="ECO:0000256" key="15">
    <source>
        <dbReference type="ARBA" id="ARBA00043143"/>
    </source>
</evidence>
<dbReference type="GO" id="GO:0000455">
    <property type="term" value="P:enzyme-directed rRNA pseudouridine synthesis"/>
    <property type="evidence" value="ECO:0007669"/>
    <property type="project" value="TreeGrafter"/>
</dbReference>
<evidence type="ECO:0000256" key="4">
    <source>
        <dbReference type="ARBA" id="ARBA00023235"/>
    </source>
</evidence>
<evidence type="ECO:0000256" key="6">
    <source>
        <dbReference type="ARBA" id="ARBA00036916"/>
    </source>
</evidence>
<dbReference type="PROSITE" id="PS01129">
    <property type="entry name" value="PSI_RLU"/>
    <property type="match status" value="1"/>
</dbReference>
<name>A0A0F7K0R9_9GAMM</name>
<evidence type="ECO:0000256" key="13">
    <source>
        <dbReference type="ARBA" id="ARBA00042844"/>
    </source>
</evidence>
<evidence type="ECO:0000256" key="8">
    <source>
        <dbReference type="ARBA" id="ARBA00038944"/>
    </source>
</evidence>
<evidence type="ECO:0000256" key="12">
    <source>
        <dbReference type="ARBA" id="ARBA00042372"/>
    </source>
</evidence>
<dbReference type="AlphaFoldDB" id="A0A0F7K0R9"/>
<evidence type="ECO:0000313" key="18">
    <source>
        <dbReference type="Proteomes" id="UP000034410"/>
    </source>
</evidence>
<accession>A0A0F7K0R9</accession>
<gene>
    <name evidence="17" type="ORF">AAY24_13285</name>
</gene>
<evidence type="ECO:0000256" key="11">
    <source>
        <dbReference type="ARBA" id="ARBA00041266"/>
    </source>
</evidence>
<keyword evidence="2" id="KW-0698">rRNA processing</keyword>
<evidence type="ECO:0000256" key="2">
    <source>
        <dbReference type="ARBA" id="ARBA00022552"/>
    </source>
</evidence>
<dbReference type="EMBL" id="CP011412">
    <property type="protein sequence ID" value="AKH21169.1"/>
    <property type="molecule type" value="Genomic_DNA"/>
</dbReference>
<comment type="similarity">
    <text evidence="1">Belongs to the pseudouridine synthase RluA family.</text>
</comment>
<proteinExistence type="inferred from homology"/>
<dbReference type="InterPro" id="IPR006224">
    <property type="entry name" value="PsdUridine_synth_RluA-like_CS"/>
</dbReference>
<comment type="catalytic activity">
    <reaction evidence="6">
        <text>uridine(746) in 23S rRNA = pseudouridine(746) in 23S rRNA</text>
        <dbReference type="Rhea" id="RHEA:42548"/>
        <dbReference type="Rhea" id="RHEA-COMP:10109"/>
        <dbReference type="Rhea" id="RHEA-COMP:10110"/>
        <dbReference type="ChEBI" id="CHEBI:65314"/>
        <dbReference type="ChEBI" id="CHEBI:65315"/>
        <dbReference type="EC" id="5.4.99.29"/>
    </reaction>
</comment>
<protein>
    <recommendedName>
        <fullName evidence="10">Dual-specificity RNA pseudouridine synthase RluA</fullName>
        <ecNumber evidence="8">5.4.99.28</ecNumber>
        <ecNumber evidence="9">5.4.99.29</ecNumber>
    </recommendedName>
    <alternativeName>
        <fullName evidence="11">23S rRNA pseudouridine(746) synthase</fullName>
    </alternativeName>
    <alternativeName>
        <fullName evidence="14">Ribosomal large subunit pseudouridine synthase A</fullName>
    </alternativeName>
    <alternativeName>
        <fullName evidence="13">rRNA pseudouridylate synthase A</fullName>
    </alternativeName>
    <alternativeName>
        <fullName evidence="15">rRNA-uridine isomerase A</fullName>
    </alternativeName>
    <alternativeName>
        <fullName evidence="12">tRNA pseudouridine(32) synthase</fullName>
    </alternativeName>
</protein>
<evidence type="ECO:0000256" key="3">
    <source>
        <dbReference type="ARBA" id="ARBA00022694"/>
    </source>
</evidence>
<dbReference type="OrthoDB" id="9807829at2"/>
<dbReference type="GO" id="GO:0003723">
    <property type="term" value="F:RNA binding"/>
    <property type="evidence" value="ECO:0007669"/>
    <property type="project" value="InterPro"/>
</dbReference>
<reference evidence="17 18" key="1">
    <citation type="journal article" date="2015" name="Genome Announc.">
        <title>Complete Genome Sequence of Sedimenticola thiotaurini Strain SIP-G1, a Polyphosphate- and Polyhydroxyalkanoate-Accumulating Sulfur-Oxidizing Gammaproteobacterium Isolated from Salt Marsh Sediments.</title>
        <authorList>
            <person name="Flood B.E."/>
            <person name="Jones D.S."/>
            <person name="Bailey J.V."/>
        </authorList>
    </citation>
    <scope>NUCLEOTIDE SEQUENCE [LARGE SCALE GENOMIC DNA]</scope>
    <source>
        <strain evidence="17 18">SIP-G1</strain>
    </source>
</reference>
<sequence length="223" mass="25143">MKPADPGTYQPPPDTGLDIIYQDEALLILNKPSGLLSVPGRGVDKQDCLARRVQARIADAMIVHRLDMDTSGIMIMARGADMHRALNRLFQQREIGKRYIALVAGRLDPPTGTIRLPLITDWPNRPRQKVDHRLGKPSVTHYRLLSYQPEQVCSRVELIPETGRSHQLRVHMLALGHVILGDNLYAEGENRQRAPRLLLHASELSLRHPLTGEPLRFTSEPPF</sequence>
<comment type="catalytic activity">
    <reaction evidence="5">
        <text>uridine(32) in tRNA = pseudouridine(32) in tRNA</text>
        <dbReference type="Rhea" id="RHEA:42544"/>
        <dbReference type="Rhea" id="RHEA-COMP:10107"/>
        <dbReference type="Rhea" id="RHEA-COMP:10108"/>
        <dbReference type="ChEBI" id="CHEBI:65314"/>
        <dbReference type="ChEBI" id="CHEBI:65315"/>
        <dbReference type="EC" id="5.4.99.28"/>
    </reaction>
</comment>
<evidence type="ECO:0000256" key="10">
    <source>
        <dbReference type="ARBA" id="ARBA00039988"/>
    </source>
</evidence>
<organism evidence="17 18">
    <name type="scientific">Sedimenticola thiotaurini</name>
    <dbReference type="NCBI Taxonomy" id="1543721"/>
    <lineage>
        <taxon>Bacteria</taxon>
        <taxon>Pseudomonadati</taxon>
        <taxon>Pseudomonadota</taxon>
        <taxon>Gammaproteobacteria</taxon>
        <taxon>Chromatiales</taxon>
        <taxon>Sedimenticolaceae</taxon>
        <taxon>Sedimenticola</taxon>
    </lineage>
</organism>
<comment type="function">
    <text evidence="7">Dual specificity enzyme that catalyzes the synthesis of pseudouridine from uracil-746 in 23S ribosomal RNA and from uracil-32 in the anticodon stem and loop of transfer RNAs.</text>
</comment>
<dbReference type="RefSeq" id="WP_046860098.1">
    <property type="nucleotide sequence ID" value="NZ_CP011412.1"/>
</dbReference>
<dbReference type="CDD" id="cd02869">
    <property type="entry name" value="PseudoU_synth_RluA_like"/>
    <property type="match status" value="1"/>
</dbReference>
<dbReference type="GO" id="GO:0160151">
    <property type="term" value="F:tRNA pseudouridine(32) synthase activity"/>
    <property type="evidence" value="ECO:0007669"/>
    <property type="project" value="UniProtKB-EC"/>
</dbReference>
<evidence type="ECO:0000256" key="5">
    <source>
        <dbReference type="ARBA" id="ARBA00036184"/>
    </source>
</evidence>
<dbReference type="SUPFAM" id="SSF55120">
    <property type="entry name" value="Pseudouridine synthase"/>
    <property type="match status" value="1"/>
</dbReference>
<dbReference type="InterPro" id="IPR050188">
    <property type="entry name" value="RluA_PseudoU_synthase"/>
</dbReference>
<evidence type="ECO:0000256" key="1">
    <source>
        <dbReference type="ARBA" id="ARBA00010876"/>
    </source>
</evidence>
<evidence type="ECO:0000256" key="14">
    <source>
        <dbReference type="ARBA" id="ARBA00042883"/>
    </source>
</evidence>
<feature type="domain" description="Pseudouridine synthase RsuA/RluA-like" evidence="16">
    <location>
        <begin position="26"/>
        <end position="173"/>
    </location>
</feature>
<keyword evidence="18" id="KW-1185">Reference proteome</keyword>
<dbReference type="GO" id="GO:0008033">
    <property type="term" value="P:tRNA processing"/>
    <property type="evidence" value="ECO:0007669"/>
    <property type="project" value="UniProtKB-KW"/>
</dbReference>
<keyword evidence="4" id="KW-0413">Isomerase</keyword>
<keyword evidence="3" id="KW-0819">tRNA processing</keyword>
<evidence type="ECO:0000256" key="9">
    <source>
        <dbReference type="ARBA" id="ARBA00038945"/>
    </source>
</evidence>
<dbReference type="PANTHER" id="PTHR21600">
    <property type="entry name" value="MITOCHONDRIAL RNA PSEUDOURIDINE SYNTHASE"/>
    <property type="match status" value="1"/>
</dbReference>
<evidence type="ECO:0000259" key="16">
    <source>
        <dbReference type="Pfam" id="PF00849"/>
    </source>
</evidence>